<proteinExistence type="predicted"/>
<dbReference type="AlphaFoldDB" id="A0A9P6AV39"/>
<dbReference type="InterPro" id="IPR050783">
    <property type="entry name" value="Oxylipin_biosynth_metab"/>
</dbReference>
<reference evidence="1" key="1">
    <citation type="journal article" date="2020" name="Nat. Commun.">
        <title>Large-scale genome sequencing of mycorrhizal fungi provides insights into the early evolution of symbiotic traits.</title>
        <authorList>
            <person name="Miyauchi S."/>
            <person name="Kiss E."/>
            <person name="Kuo A."/>
            <person name="Drula E."/>
            <person name="Kohler A."/>
            <person name="Sanchez-Garcia M."/>
            <person name="Morin E."/>
            <person name="Andreopoulos B."/>
            <person name="Barry K.W."/>
            <person name="Bonito G."/>
            <person name="Buee M."/>
            <person name="Carver A."/>
            <person name="Chen C."/>
            <person name="Cichocki N."/>
            <person name="Clum A."/>
            <person name="Culley D."/>
            <person name="Crous P.W."/>
            <person name="Fauchery L."/>
            <person name="Girlanda M."/>
            <person name="Hayes R.D."/>
            <person name="Keri Z."/>
            <person name="LaButti K."/>
            <person name="Lipzen A."/>
            <person name="Lombard V."/>
            <person name="Magnuson J."/>
            <person name="Maillard F."/>
            <person name="Murat C."/>
            <person name="Nolan M."/>
            <person name="Ohm R.A."/>
            <person name="Pangilinan J."/>
            <person name="Pereira M.F."/>
            <person name="Perotto S."/>
            <person name="Peter M."/>
            <person name="Pfister S."/>
            <person name="Riley R."/>
            <person name="Sitrit Y."/>
            <person name="Stielow J.B."/>
            <person name="Szollosi G."/>
            <person name="Zifcakova L."/>
            <person name="Stursova M."/>
            <person name="Spatafora J.W."/>
            <person name="Tedersoo L."/>
            <person name="Vaario L.M."/>
            <person name="Yamada A."/>
            <person name="Yan M."/>
            <person name="Wang P."/>
            <person name="Xu J."/>
            <person name="Bruns T."/>
            <person name="Baldrian P."/>
            <person name="Vilgalys R."/>
            <person name="Dunand C."/>
            <person name="Henrissat B."/>
            <person name="Grigoriev I.V."/>
            <person name="Hibbett D."/>
            <person name="Nagy L.G."/>
            <person name="Martin F.M."/>
        </authorList>
    </citation>
    <scope>NUCLEOTIDE SEQUENCE</scope>
    <source>
        <strain evidence="1">UP504</strain>
    </source>
</reference>
<name>A0A9P6AV39_9AGAM</name>
<organism evidence="1 2">
    <name type="scientific">Hydnum rufescens UP504</name>
    <dbReference type="NCBI Taxonomy" id="1448309"/>
    <lineage>
        <taxon>Eukaryota</taxon>
        <taxon>Fungi</taxon>
        <taxon>Dikarya</taxon>
        <taxon>Basidiomycota</taxon>
        <taxon>Agaricomycotina</taxon>
        <taxon>Agaricomycetes</taxon>
        <taxon>Cantharellales</taxon>
        <taxon>Hydnaceae</taxon>
        <taxon>Hydnum</taxon>
    </lineage>
</organism>
<dbReference type="GO" id="GO:0004601">
    <property type="term" value="F:peroxidase activity"/>
    <property type="evidence" value="ECO:0007669"/>
    <property type="project" value="InterPro"/>
</dbReference>
<dbReference type="OrthoDB" id="823504at2759"/>
<evidence type="ECO:0000313" key="1">
    <source>
        <dbReference type="EMBL" id="KAF9512294.1"/>
    </source>
</evidence>
<dbReference type="EMBL" id="MU128989">
    <property type="protein sequence ID" value="KAF9512294.1"/>
    <property type="molecule type" value="Genomic_DNA"/>
</dbReference>
<sequence>MSAHWLLGRVPTLDNTGWDPPRRLRAGNQWRYSILDSYLLILTPSDDWNTYSPVETIQASLKAVDSTLASIGVAAEAVHTPLSPLPPTTSDYNEASPSSLVSKGIDAVRVQVQRGLFVTATSPEIINTSLDGIAVQLRLTEGLDDRKDTGFLFRSADGSGNSLSSLGNVFTPYSSCSTTRSISDDKLSDLGLIFGALLRRATMMQVIHQFSPHPDGLSACSSTSRIFRTTRTDWNINQPCSYVGLGILYGSTQAHQHRLLSLPPGVATLIVYFDRYHNYVADILLSINQRGSWTADLETGAARLINSAFDANVTLSDYLVAILGTQRERRQADDILLERGRGDSCSVEFNTIYQMTLLTIHISENAFQRIFNHGQPFDFNTPVDCLQSSIPNLRRDPHTKLYSDDDLARILQRAAKVPAGTFRARGVPGVLRVIKILGLAAEEAKSVIPGSGLCPPCQYTSHFASRSGIRISIVPLRRDGPSHSCRCDCTGPRRSLSYDFTPFNLTTWAFVDANRNTENTAWGGQLGRVLARTLSDHYDAESVCTHFLLVTPTGHPWSIDNILDKNGYAGQYSLDSPAIRPITKLVVYPNAMHAALRDYVEQKLLVTKSVQDLFVPKTELEVIGKHFYEKTLQLLREKSMSSDLSSFIGHRLRSPAGLPLKTATEPHRIYYEQQMYHILKDIYSFIFLEADTSLKIPQRWEARDHVERLSPLSKSLANSLIGPISNLILGYSSRYLDALLKRLLVLHPPIGEVAEDILGVIFASSIELSQSMLYTFVPGNIRELTVEGHKRATYLYGRVVTVTHSNTHDSTVILGGYVREALRLDPVVKGVYRQTRTEGVNKVEPNRPADLYSILHSDGVFKTFGEGFVSRITGRSFEPFSPDQTSDELQALLEPYDEPKAGGEVTRHSGAIPKIPTTLTGSLRGLQASVLSSVIRTLYPGLPIKL</sequence>
<dbReference type="InterPro" id="IPR037120">
    <property type="entry name" value="Haem_peroxidase_sf_animal"/>
</dbReference>
<dbReference type="GO" id="GO:0006979">
    <property type="term" value="P:response to oxidative stress"/>
    <property type="evidence" value="ECO:0007669"/>
    <property type="project" value="InterPro"/>
</dbReference>
<dbReference type="InterPro" id="IPR010255">
    <property type="entry name" value="Haem_peroxidase_sf"/>
</dbReference>
<comment type="caution">
    <text evidence="1">The sequence shown here is derived from an EMBL/GenBank/DDBJ whole genome shotgun (WGS) entry which is preliminary data.</text>
</comment>
<dbReference type="PANTHER" id="PTHR11903">
    <property type="entry name" value="PROSTAGLANDIN G/H SYNTHASE"/>
    <property type="match status" value="1"/>
</dbReference>
<dbReference type="PANTHER" id="PTHR11903:SF37">
    <property type="entry name" value="PSI-PRODUCING OXYGENASE A"/>
    <property type="match status" value="1"/>
</dbReference>
<dbReference type="Proteomes" id="UP000886523">
    <property type="component" value="Unassembled WGS sequence"/>
</dbReference>
<gene>
    <name evidence="1" type="ORF">BS47DRAFT_1394418</name>
</gene>
<accession>A0A9P6AV39</accession>
<dbReference type="Gene3D" id="1.10.640.10">
    <property type="entry name" value="Haem peroxidase domain superfamily, animal type"/>
    <property type="match status" value="2"/>
</dbReference>
<keyword evidence="2" id="KW-1185">Reference proteome</keyword>
<dbReference type="SUPFAM" id="SSF48113">
    <property type="entry name" value="Heme-dependent peroxidases"/>
    <property type="match status" value="1"/>
</dbReference>
<evidence type="ECO:0000313" key="2">
    <source>
        <dbReference type="Proteomes" id="UP000886523"/>
    </source>
</evidence>
<dbReference type="GO" id="GO:0020037">
    <property type="term" value="F:heme binding"/>
    <property type="evidence" value="ECO:0007669"/>
    <property type="project" value="InterPro"/>
</dbReference>
<protein>
    <submittedName>
        <fullName evidence="1">Uncharacterized protein</fullName>
    </submittedName>
</protein>